<evidence type="ECO:0000256" key="1">
    <source>
        <dbReference type="SAM" id="MobiDB-lite"/>
    </source>
</evidence>
<reference evidence="2 3" key="1">
    <citation type="submission" date="2019-01" db="EMBL/GenBank/DDBJ databases">
        <title>Draft genome sequence of Psathyrella aberdarensis IHI B618.</title>
        <authorList>
            <person name="Buettner E."/>
            <person name="Kellner H."/>
        </authorList>
    </citation>
    <scope>NUCLEOTIDE SEQUENCE [LARGE SCALE GENOMIC DNA]</scope>
    <source>
        <strain evidence="2 3">IHI B618</strain>
    </source>
</reference>
<dbReference type="Proteomes" id="UP000290288">
    <property type="component" value="Unassembled WGS sequence"/>
</dbReference>
<dbReference type="EMBL" id="SDEE01000460">
    <property type="protein sequence ID" value="RXW16229.1"/>
    <property type="molecule type" value="Genomic_DNA"/>
</dbReference>
<gene>
    <name evidence="2" type="ORF">EST38_g9621</name>
</gene>
<dbReference type="AlphaFoldDB" id="A0A4Q2DA53"/>
<evidence type="ECO:0000313" key="3">
    <source>
        <dbReference type="Proteomes" id="UP000290288"/>
    </source>
</evidence>
<name>A0A4Q2DA53_9AGAR</name>
<keyword evidence="3" id="KW-1185">Reference proteome</keyword>
<accession>A0A4Q2DA53</accession>
<feature type="region of interest" description="Disordered" evidence="1">
    <location>
        <begin position="185"/>
        <end position="204"/>
    </location>
</feature>
<comment type="caution">
    <text evidence="2">The sequence shown here is derived from an EMBL/GenBank/DDBJ whole genome shotgun (WGS) entry which is preliminary data.</text>
</comment>
<protein>
    <submittedName>
        <fullName evidence="2">Uncharacterized protein</fullName>
    </submittedName>
</protein>
<feature type="region of interest" description="Disordered" evidence="1">
    <location>
        <begin position="218"/>
        <end position="263"/>
    </location>
</feature>
<evidence type="ECO:0000313" key="2">
    <source>
        <dbReference type="EMBL" id="RXW16229.1"/>
    </source>
</evidence>
<feature type="compositionally biased region" description="Polar residues" evidence="1">
    <location>
        <begin position="223"/>
        <end position="243"/>
    </location>
</feature>
<proteinExistence type="predicted"/>
<sequence length="263" mass="29468">MTDEVTLFPVPDFAKMFGVCDAPIHLENAIRNYGNLGWAWRRKLMLYETWQNKAAQWKCQERNRTRAAYVTERTERLDRARGVVVSALQLAPGESHSWDMSSKQSHIKFIEEDIDQGAMKYYDLRGGALACYCRISPLPTVEEGNSDATSSYDTPEEHELDDAIHEPSPTEEVCHVEGFFPAGGDLGTVPTIPTSLGKRGRADDILSDDDPAVRFFDHRSTDAAGSSFSVDGEQDTGTESSYAETHRNKKPRVYLPPNVCEDE</sequence>
<organism evidence="2 3">
    <name type="scientific">Candolleomyces aberdarensis</name>
    <dbReference type="NCBI Taxonomy" id="2316362"/>
    <lineage>
        <taxon>Eukaryota</taxon>
        <taxon>Fungi</taxon>
        <taxon>Dikarya</taxon>
        <taxon>Basidiomycota</taxon>
        <taxon>Agaricomycotina</taxon>
        <taxon>Agaricomycetes</taxon>
        <taxon>Agaricomycetidae</taxon>
        <taxon>Agaricales</taxon>
        <taxon>Agaricineae</taxon>
        <taxon>Psathyrellaceae</taxon>
        <taxon>Candolleomyces</taxon>
    </lineage>
</organism>